<dbReference type="AlphaFoldDB" id="A0A5P9XNI3"/>
<evidence type="ECO:0000313" key="1">
    <source>
        <dbReference type="EMBL" id="QFX95545.1"/>
    </source>
</evidence>
<sequence length="55" mass="6498">MQQFWASQLLFLSTSFPESSFLNSKLVANWSTTYLNSDCFEDLRAWYIGQEYGYL</sequence>
<organism evidence="1 2">
    <name type="scientific">Acidithiobacillus thiooxidans ATCC 19377</name>
    <dbReference type="NCBI Taxonomy" id="637390"/>
    <lineage>
        <taxon>Bacteria</taxon>
        <taxon>Pseudomonadati</taxon>
        <taxon>Pseudomonadota</taxon>
        <taxon>Acidithiobacillia</taxon>
        <taxon>Acidithiobacillales</taxon>
        <taxon>Acidithiobacillaceae</taxon>
        <taxon>Acidithiobacillus</taxon>
    </lineage>
</organism>
<name>A0A5P9XNI3_ACITH</name>
<dbReference type="Proteomes" id="UP000363590">
    <property type="component" value="Chromosome"/>
</dbReference>
<protein>
    <submittedName>
        <fullName evidence="1">Uncharacterized protein</fullName>
    </submittedName>
</protein>
<accession>A0A5P9XNI3</accession>
<gene>
    <name evidence="1" type="ORF">GCD22_01143</name>
</gene>
<proteinExistence type="predicted"/>
<reference evidence="1 2" key="1">
    <citation type="submission" date="2019-10" db="EMBL/GenBank/DDBJ databases">
        <authorList>
            <person name="Wang R."/>
        </authorList>
    </citation>
    <scope>NUCLEOTIDE SEQUENCE [LARGE SCALE GENOMIC DNA]</scope>
    <source>
        <strain evidence="1 2">ATCC 19377</strain>
    </source>
</reference>
<dbReference type="KEGG" id="atx:GCD22_01143"/>
<dbReference type="EMBL" id="CP045571">
    <property type="protein sequence ID" value="QFX95545.1"/>
    <property type="molecule type" value="Genomic_DNA"/>
</dbReference>
<evidence type="ECO:0000313" key="2">
    <source>
        <dbReference type="Proteomes" id="UP000363590"/>
    </source>
</evidence>